<accession>A0A1E3X8R7</accession>
<dbReference type="Proteomes" id="UP000094056">
    <property type="component" value="Unassembled WGS sequence"/>
</dbReference>
<gene>
    <name evidence="1" type="ORF">SCARUB_02841</name>
</gene>
<comment type="caution">
    <text evidence="1">The sequence shown here is derived from an EMBL/GenBank/DDBJ whole genome shotgun (WGS) entry which is preliminary data.</text>
</comment>
<reference evidence="1 2" key="1">
    <citation type="submission" date="2016-07" db="EMBL/GenBank/DDBJ databases">
        <title>Draft genome of Scalindua rubra, obtained from a brine-seawater interface in the Red Sea, sheds light on salt adaptation in anammox bacteria.</title>
        <authorList>
            <person name="Speth D.R."/>
            <person name="Lagkouvardos I."/>
            <person name="Wang Y."/>
            <person name="Qian P.-Y."/>
            <person name="Dutilh B.E."/>
            <person name="Jetten M.S."/>
        </authorList>
    </citation>
    <scope>NUCLEOTIDE SEQUENCE [LARGE SCALE GENOMIC DNA]</scope>
    <source>
        <strain evidence="1">BSI-1</strain>
    </source>
</reference>
<protein>
    <submittedName>
        <fullName evidence="1">Uncharacterized protein</fullName>
    </submittedName>
</protein>
<organism evidence="1 2">
    <name type="scientific">Candidatus Scalindua rubra</name>
    <dbReference type="NCBI Taxonomy" id="1872076"/>
    <lineage>
        <taxon>Bacteria</taxon>
        <taxon>Pseudomonadati</taxon>
        <taxon>Planctomycetota</taxon>
        <taxon>Candidatus Brocadiia</taxon>
        <taxon>Candidatus Brocadiales</taxon>
        <taxon>Candidatus Scalinduaceae</taxon>
        <taxon>Candidatus Scalindua</taxon>
    </lineage>
</organism>
<name>A0A1E3X8R7_9BACT</name>
<proteinExistence type="predicted"/>
<dbReference type="AlphaFoldDB" id="A0A1E3X8R7"/>
<dbReference type="EMBL" id="MAYW01000081">
    <property type="protein sequence ID" value="ODS32021.1"/>
    <property type="molecule type" value="Genomic_DNA"/>
</dbReference>
<sequence length="94" mass="10813">MPYKVNIVESDPNNKFLNSLPKSILPEFKKSLSHLGNYPYLGRSLSGVISAYVYSFKITHRKREYNFAVSYKIDESNNTINIINLGKQSITRLK</sequence>
<evidence type="ECO:0000313" key="1">
    <source>
        <dbReference type="EMBL" id="ODS32021.1"/>
    </source>
</evidence>
<evidence type="ECO:0000313" key="2">
    <source>
        <dbReference type="Proteomes" id="UP000094056"/>
    </source>
</evidence>